<dbReference type="SMART" id="SM01411">
    <property type="entry name" value="Ephrin_rec_like"/>
    <property type="match status" value="1"/>
</dbReference>
<gene>
    <name evidence="3" type="ORF">F511_17135</name>
</gene>
<dbReference type="Proteomes" id="UP000250235">
    <property type="component" value="Unassembled WGS sequence"/>
</dbReference>
<keyword evidence="1" id="KW-1133">Transmembrane helix</keyword>
<dbReference type="EMBL" id="KV008751">
    <property type="protein sequence ID" value="KZV30090.1"/>
    <property type="molecule type" value="Genomic_DNA"/>
</dbReference>
<sequence length="1323" mass="144881">MDNKKLPEDVWGGDAYSWESLDEPWSYGSKGGTTKKEEDFGGFGGGRIRVEVKECVEVRGWLLAEGGDGGIKGGGGSGGSIYLKAQKMIGSGVIRASGGDGFAGGGGGRVSVNVFSRHDDPIFLVHGGRSLGCPRNAGAAGTFFDAVPRKLIINNNNMSTDTDTLLLQFPNQPLWTNIYIQNCARASVPLLWSRVQVRGQLSLSCGAVLSFGLVHYALSEFELMAEELLMSDSVVKIYGALRMSVKIHLMLNSKMLIDGDSDPLVATSLLEISNLVVLKGSSIIHSTANLGLHGQGSLNLTGPGDVIEAQRLVLSLFYAINVGPGSIVRGPLENASDSHMAPRLYCKHQDCPIELLHPPEDCNVNASLSFTLQICRVEDVILEGLVEGSIVHFHWVRNVIVKSSGAIRSSGLGCTGGLGHGTLLPNGLGSGAGHGGKGGDAYYEGSYISGGVSYGNAEFPCSLGSGSGNESLSSATAGGGIIIMGSLEHPMSKLTVYGELIADGESYGKYYGKKESGFVSDIGPGGGSGGTILLFIHNLVLGHTSSISTAGGHGSTNGGGGGGGRIHFHWSDILTGEEYIPIAFVKGTISVRGGIGRNLGQDGENGTLSGKACPKGLYGIYCEECPLGTYKNSTGSGRDLCRDCPSHELPRRATYISVRGGVVDGWCPYKCISERYHMPHCYTALEELVYTFGGPWSFSFILLSLLVILALVLSVARMKISSGDELPAVITNHRDSPIDRSFPFLESLNEVMETSRSEESQTHIHRMYFLGENTFSEPWYLPHSPPKEVKDVVYEDAFNRFVDEINALSLYQWWEGSVYSILYVFAYPLAWSWLQCRRKEKVQRLREYVRSEYDHACLRSCRSRALYEGLKVAATSDFMLAYVDFFLGGDEKRNDLPPRLHQRFPMSLMFGGDGSYMAPFFLPSDNILTNLMSQSVPPTIWYRLVAGLNAQLRLVRRGHLRTTFLPVIYWLETHANRTLCSHGIRVDLARFQPSANVHCQFGLVVSAFEDKSCHSWVQRPDKRLLLEKQSSGLSLSLSLSLHTHTHTHTHIMQKRFCGEVLQMKNLQNISDGITLGYLLYYLVRNMRPVCHQDLIGLIISVLLLGDFSLVSLLVLQLYSISLLDVFLALSILPLGILLPFPAGINALFSHGPRRSAGLARVYALWNIISVVNVVVAFMCGLAHFKAQYSKKHPNFQSWNFSMDESGWWMLPCGLVFCKVVQARLIDLHVAMFHCPSLPAQISLSLIGVVAFMCGLAHFKAQYSKKHPNFQSWNFSMDESGWWMLPCGLVFCKVVQARLIDLHVANLEIQDKTLYSSDPNVFWQ</sequence>
<keyword evidence="1" id="KW-0472">Membrane</keyword>
<feature type="transmembrane region" description="Helical" evidence="1">
    <location>
        <begin position="1094"/>
        <end position="1115"/>
    </location>
</feature>
<dbReference type="Pfam" id="PF26010">
    <property type="entry name" value="DUF8003"/>
    <property type="match status" value="1"/>
</dbReference>
<name>A0A2Z7B8Q3_9LAMI</name>
<keyword evidence="4" id="KW-1185">Reference proteome</keyword>
<evidence type="ECO:0000259" key="2">
    <source>
        <dbReference type="Pfam" id="PF26010"/>
    </source>
</evidence>
<dbReference type="PANTHER" id="PTHR31513:SF10">
    <property type="entry name" value="TYROSINE-PROTEIN KINASE EPHRIN TYPE A_B RECEPTOR-LIKE DOMAIN-CONTAINING PROTEIN"/>
    <property type="match status" value="1"/>
</dbReference>
<evidence type="ECO:0000313" key="4">
    <source>
        <dbReference type="Proteomes" id="UP000250235"/>
    </source>
</evidence>
<feature type="domain" description="DUF8003" evidence="2">
    <location>
        <begin position="609"/>
        <end position="682"/>
    </location>
</feature>
<dbReference type="PANTHER" id="PTHR31513">
    <property type="entry name" value="EPHRIN TYPE-B RECEPTOR"/>
    <property type="match status" value="1"/>
</dbReference>
<feature type="transmembrane region" description="Helical" evidence="1">
    <location>
        <begin position="696"/>
        <end position="716"/>
    </location>
</feature>
<organism evidence="3 4">
    <name type="scientific">Dorcoceras hygrometricum</name>
    <dbReference type="NCBI Taxonomy" id="472368"/>
    <lineage>
        <taxon>Eukaryota</taxon>
        <taxon>Viridiplantae</taxon>
        <taxon>Streptophyta</taxon>
        <taxon>Embryophyta</taxon>
        <taxon>Tracheophyta</taxon>
        <taxon>Spermatophyta</taxon>
        <taxon>Magnoliopsida</taxon>
        <taxon>eudicotyledons</taxon>
        <taxon>Gunneridae</taxon>
        <taxon>Pentapetalae</taxon>
        <taxon>asterids</taxon>
        <taxon>lamiids</taxon>
        <taxon>Lamiales</taxon>
        <taxon>Gesneriaceae</taxon>
        <taxon>Didymocarpoideae</taxon>
        <taxon>Trichosporeae</taxon>
        <taxon>Loxocarpinae</taxon>
        <taxon>Dorcoceras</taxon>
    </lineage>
</organism>
<reference evidence="3 4" key="1">
    <citation type="journal article" date="2015" name="Proc. Natl. Acad. Sci. U.S.A.">
        <title>The resurrection genome of Boea hygrometrica: A blueprint for survival of dehydration.</title>
        <authorList>
            <person name="Xiao L."/>
            <person name="Yang G."/>
            <person name="Zhang L."/>
            <person name="Yang X."/>
            <person name="Zhao S."/>
            <person name="Ji Z."/>
            <person name="Zhou Q."/>
            <person name="Hu M."/>
            <person name="Wang Y."/>
            <person name="Chen M."/>
            <person name="Xu Y."/>
            <person name="Jin H."/>
            <person name="Xiao X."/>
            <person name="Hu G."/>
            <person name="Bao F."/>
            <person name="Hu Y."/>
            <person name="Wan P."/>
            <person name="Li L."/>
            <person name="Deng X."/>
            <person name="Kuang T."/>
            <person name="Xiang C."/>
            <person name="Zhu J.K."/>
            <person name="Oliver M.J."/>
            <person name="He Y."/>
        </authorList>
    </citation>
    <scope>NUCLEOTIDE SEQUENCE [LARGE SCALE GENOMIC DNA]</scope>
    <source>
        <strain evidence="4">cv. XS01</strain>
    </source>
</reference>
<keyword evidence="1" id="KW-0812">Transmembrane</keyword>
<evidence type="ECO:0000313" key="3">
    <source>
        <dbReference type="EMBL" id="KZV30090.1"/>
    </source>
</evidence>
<accession>A0A2Z7B8Q3</accession>
<dbReference type="OrthoDB" id="122018at2759"/>
<protein>
    <recommendedName>
        <fullName evidence="2">DUF8003 domain-containing protein</fullName>
    </recommendedName>
</protein>
<dbReference type="InterPro" id="IPR058316">
    <property type="entry name" value="DUF8003"/>
</dbReference>
<feature type="transmembrane region" description="Helical" evidence="1">
    <location>
        <begin position="1122"/>
        <end position="1142"/>
    </location>
</feature>
<feature type="transmembrane region" description="Helical" evidence="1">
    <location>
        <begin position="1162"/>
        <end position="1184"/>
    </location>
</feature>
<proteinExistence type="predicted"/>
<evidence type="ECO:0000256" key="1">
    <source>
        <dbReference type="SAM" id="Phobius"/>
    </source>
</evidence>
<feature type="transmembrane region" description="Helical" evidence="1">
    <location>
        <begin position="1237"/>
        <end position="1258"/>
    </location>
</feature>